<accession>A0A378BH93</accession>
<dbReference type="AlphaFoldDB" id="A0A378BH93"/>
<keyword evidence="1" id="KW-0472">Membrane</keyword>
<protein>
    <submittedName>
        <fullName evidence="2">Membrane protein</fullName>
    </submittedName>
</protein>
<dbReference type="InterPro" id="IPR021303">
    <property type="entry name" value="Uncharacterised_YbhQ"/>
</dbReference>
<keyword evidence="1" id="KW-1133">Transmembrane helix</keyword>
<dbReference type="EMBL" id="UGMD01000002">
    <property type="protein sequence ID" value="STV41299.1"/>
    <property type="molecule type" value="Genomic_DNA"/>
</dbReference>
<name>A0A378BH93_KLEPN</name>
<feature type="transmembrane region" description="Helical" evidence="1">
    <location>
        <begin position="36"/>
        <end position="58"/>
    </location>
</feature>
<proteinExistence type="predicted"/>
<feature type="transmembrane region" description="Helical" evidence="1">
    <location>
        <begin position="102"/>
        <end position="120"/>
    </location>
</feature>
<organism evidence="2 3">
    <name type="scientific">Klebsiella pneumoniae</name>
    <dbReference type="NCBI Taxonomy" id="573"/>
    <lineage>
        <taxon>Bacteria</taxon>
        <taxon>Pseudomonadati</taxon>
        <taxon>Pseudomonadota</taxon>
        <taxon>Gammaproteobacteria</taxon>
        <taxon>Enterobacterales</taxon>
        <taxon>Enterobacteriaceae</taxon>
        <taxon>Klebsiella/Raoultella group</taxon>
        <taxon>Klebsiella</taxon>
        <taxon>Klebsiella pneumoniae complex</taxon>
    </lineage>
</organism>
<evidence type="ECO:0000256" key="1">
    <source>
        <dbReference type="SAM" id="Phobius"/>
    </source>
</evidence>
<sequence>MKWQQRVRVATGLSCWQIMLHLLVVAVLVMGWMSGALVRVGLGLCVLYSVTLLAMLFLQRHHEARWRDVGDFLEELTTTWYFGAAMIALWLLSRVLHNNLLLALAGLVILAGPAVVSLLAKDKSRYPKAFGLQQGATQRIPRSIDNYATGVSKESQRRCSFER</sequence>
<dbReference type="Proteomes" id="UP000255192">
    <property type="component" value="Unassembled WGS sequence"/>
</dbReference>
<keyword evidence="1" id="KW-0812">Transmembrane</keyword>
<feature type="transmembrane region" description="Helical" evidence="1">
    <location>
        <begin position="79"/>
        <end position="96"/>
    </location>
</feature>
<dbReference type="Pfam" id="PF11076">
    <property type="entry name" value="YbhQ"/>
    <property type="match status" value="1"/>
</dbReference>
<feature type="transmembrane region" description="Helical" evidence="1">
    <location>
        <begin position="7"/>
        <end position="30"/>
    </location>
</feature>
<reference evidence="2 3" key="1">
    <citation type="submission" date="2018-06" db="EMBL/GenBank/DDBJ databases">
        <authorList>
            <consortium name="Pathogen Informatics"/>
            <person name="Doyle S."/>
        </authorList>
    </citation>
    <scope>NUCLEOTIDE SEQUENCE [LARGE SCALE GENOMIC DNA]</scope>
    <source>
        <strain evidence="2 3">NCTC204</strain>
    </source>
</reference>
<gene>
    <name evidence="2" type="primary">ybhQ</name>
    <name evidence="2" type="ORF">NCTC204_06595</name>
</gene>
<evidence type="ECO:0000313" key="2">
    <source>
        <dbReference type="EMBL" id="STV41299.1"/>
    </source>
</evidence>
<evidence type="ECO:0000313" key="3">
    <source>
        <dbReference type="Proteomes" id="UP000255192"/>
    </source>
</evidence>